<reference evidence="1" key="1">
    <citation type="submission" date="2021-01" db="EMBL/GenBank/DDBJ databases">
        <authorList>
            <consortium name="Genoscope - CEA"/>
            <person name="William W."/>
        </authorList>
    </citation>
    <scope>NUCLEOTIDE SEQUENCE</scope>
</reference>
<dbReference type="AlphaFoldDB" id="A0A816L4P2"/>
<accession>A0A816L4P2</accession>
<protein>
    <submittedName>
        <fullName evidence="1">(rape) hypothetical protein</fullName>
    </submittedName>
</protein>
<dbReference type="EMBL" id="HG994369">
    <property type="protein sequence ID" value="CAF1930551.1"/>
    <property type="molecule type" value="Genomic_DNA"/>
</dbReference>
<name>A0A816L4P2_BRANA</name>
<sequence length="92" mass="9808">MASLCSSVEADMCNDPISQSLSVLVDPLRRGKIRYSGVVVGVSPEEVVTEGQSSPAISFRVKVAPLPIRCLLEVRIARALADVVVFHSAQVS</sequence>
<dbReference type="Proteomes" id="UP001295469">
    <property type="component" value="Chromosome C05"/>
</dbReference>
<gene>
    <name evidence="1" type="ORF">DARMORV10_C05P38520.1</name>
</gene>
<feature type="non-terminal residue" evidence="1">
    <location>
        <position position="1"/>
    </location>
</feature>
<proteinExistence type="predicted"/>
<evidence type="ECO:0000313" key="1">
    <source>
        <dbReference type="EMBL" id="CAF1930551.1"/>
    </source>
</evidence>
<organism evidence="1">
    <name type="scientific">Brassica napus</name>
    <name type="common">Rape</name>
    <dbReference type="NCBI Taxonomy" id="3708"/>
    <lineage>
        <taxon>Eukaryota</taxon>
        <taxon>Viridiplantae</taxon>
        <taxon>Streptophyta</taxon>
        <taxon>Embryophyta</taxon>
        <taxon>Tracheophyta</taxon>
        <taxon>Spermatophyta</taxon>
        <taxon>Magnoliopsida</taxon>
        <taxon>eudicotyledons</taxon>
        <taxon>Gunneridae</taxon>
        <taxon>Pentapetalae</taxon>
        <taxon>rosids</taxon>
        <taxon>malvids</taxon>
        <taxon>Brassicales</taxon>
        <taxon>Brassicaceae</taxon>
        <taxon>Brassiceae</taxon>
        <taxon>Brassica</taxon>
    </lineage>
</organism>